<proteinExistence type="predicted"/>
<protein>
    <submittedName>
        <fullName evidence="2">Uncharacterized protein</fullName>
    </submittedName>
</protein>
<evidence type="ECO:0000313" key="2">
    <source>
        <dbReference type="EMBL" id="KAF7691410.1"/>
    </source>
</evidence>
<dbReference type="EMBL" id="JABFDY010000022">
    <property type="protein sequence ID" value="KAF7691410.1"/>
    <property type="molecule type" value="Genomic_DNA"/>
</dbReference>
<sequence length="167" mass="18336">MAPPRRSAQPSLSPRASALAVLRRQYRQFQLSSIAAEFTHFLEQLSRPSVPADAFVPPRIARGFTTRDGSTQTSPDLNRRHECSCFPDTVPQFSPYPSHWSPTDYTPTSPVPPNQRAPVSSPIPGPSYSFMSPAHASVSSPGPRFSYSFMSPAAAEPHTPCYFNKDA</sequence>
<gene>
    <name evidence="2" type="ORF">HF521_011707</name>
</gene>
<name>A0A8T0AIQ8_SILME</name>
<feature type="compositionally biased region" description="Polar residues" evidence="1">
    <location>
        <begin position="67"/>
        <end position="76"/>
    </location>
</feature>
<dbReference type="Proteomes" id="UP000606274">
    <property type="component" value="Unassembled WGS sequence"/>
</dbReference>
<comment type="caution">
    <text evidence="2">The sequence shown here is derived from an EMBL/GenBank/DDBJ whole genome shotgun (WGS) entry which is preliminary data.</text>
</comment>
<evidence type="ECO:0000256" key="1">
    <source>
        <dbReference type="SAM" id="MobiDB-lite"/>
    </source>
</evidence>
<dbReference type="AlphaFoldDB" id="A0A8T0AIQ8"/>
<feature type="compositionally biased region" description="Pro residues" evidence="1">
    <location>
        <begin position="109"/>
        <end position="123"/>
    </location>
</feature>
<organism evidence="2 3">
    <name type="scientific">Silurus meridionalis</name>
    <name type="common">Southern catfish</name>
    <name type="synonym">Silurus soldatovi meridionalis</name>
    <dbReference type="NCBI Taxonomy" id="175797"/>
    <lineage>
        <taxon>Eukaryota</taxon>
        <taxon>Metazoa</taxon>
        <taxon>Chordata</taxon>
        <taxon>Craniata</taxon>
        <taxon>Vertebrata</taxon>
        <taxon>Euteleostomi</taxon>
        <taxon>Actinopterygii</taxon>
        <taxon>Neopterygii</taxon>
        <taxon>Teleostei</taxon>
        <taxon>Ostariophysi</taxon>
        <taxon>Siluriformes</taxon>
        <taxon>Siluridae</taxon>
        <taxon>Silurus</taxon>
    </lineage>
</organism>
<keyword evidence="3" id="KW-1185">Reference proteome</keyword>
<feature type="region of interest" description="Disordered" evidence="1">
    <location>
        <begin position="96"/>
        <end position="123"/>
    </location>
</feature>
<evidence type="ECO:0000313" key="3">
    <source>
        <dbReference type="Proteomes" id="UP000606274"/>
    </source>
</evidence>
<reference evidence="2" key="1">
    <citation type="submission" date="2020-08" db="EMBL/GenBank/DDBJ databases">
        <title>Chromosome-level assembly of Southern catfish (Silurus meridionalis) provides insights into visual adaptation to the nocturnal and benthic lifestyles.</title>
        <authorList>
            <person name="Zhang Y."/>
            <person name="Wang D."/>
            <person name="Peng Z."/>
        </authorList>
    </citation>
    <scope>NUCLEOTIDE SEQUENCE</scope>
    <source>
        <strain evidence="2">SWU-2019-XX</strain>
        <tissue evidence="2">Muscle</tissue>
    </source>
</reference>
<feature type="region of interest" description="Disordered" evidence="1">
    <location>
        <begin position="61"/>
        <end position="80"/>
    </location>
</feature>
<accession>A0A8T0AIQ8</accession>